<dbReference type="VEuPathDB" id="FungiDB:SPRG_21762"/>
<name>A0A067BM74_SAPPC</name>
<dbReference type="GO" id="GO:0009395">
    <property type="term" value="P:phospholipid catabolic process"/>
    <property type="evidence" value="ECO:0007669"/>
    <property type="project" value="TreeGrafter"/>
</dbReference>
<dbReference type="Gene3D" id="3.30.870.10">
    <property type="entry name" value="Endonuclease Chain A"/>
    <property type="match status" value="1"/>
</dbReference>
<sequence length="520" mass="58963">MVAIYASLSLPLLLLATQVSADGVTCTRDPSWRSTFKNWCMCQPCNLCEFKIFKGCRPLPQNPTTLSDGSDMPLKQPLLASKDWFLSEDDITKSRGGARRDRLAVATSGNRVNIFADTSAAFASMHKDISMATAAYFSGWTLHDIPYIPQIDPSMTFKKTWAKAIATNNLHAHGLVWENLVELGKVTDMFSWMNTLNNSNCKNVQLMTDDRINKPTGSHHQKSLILTRHADMVSYVGGLDQSLDRWDTKYHNETALRKRTGINGANDGWVDVHARLHGPATKDVLHNFLDRWNDPVYPGKPYGWPLVKSPVKIDDAWNVPKKTLPPTDILSRVRADASVGTHDVQILRTYSCKYKGYKSFAPKGETSIFAGRIKAIRNAKNYIYIEDQYFIHVPELLDELLKILPRIQRLIVFTVTPQGQEAAVGYQKYQYDMMAPLLEKFPKKVQIYIPDPRRNIYVHSKLEDGEIDECQNLEWLATQPRIVQVTCECQRSNFSVFNCPAMTAYMQMEQEAIESTTIDA</sequence>
<evidence type="ECO:0000256" key="1">
    <source>
        <dbReference type="ARBA" id="ARBA00000798"/>
    </source>
</evidence>
<dbReference type="GO" id="GO:0004630">
    <property type="term" value="F:phospholipase D activity"/>
    <property type="evidence" value="ECO:0007669"/>
    <property type="project" value="UniProtKB-EC"/>
</dbReference>
<feature type="signal peptide" evidence="4">
    <location>
        <begin position="1"/>
        <end position="21"/>
    </location>
</feature>
<dbReference type="OMA" id="GIPRDDM"/>
<evidence type="ECO:0000313" key="6">
    <source>
        <dbReference type="Proteomes" id="UP000030745"/>
    </source>
</evidence>
<dbReference type="RefSeq" id="XP_012211459.1">
    <property type="nucleotide sequence ID" value="XM_012356069.1"/>
</dbReference>
<evidence type="ECO:0000256" key="3">
    <source>
        <dbReference type="ARBA" id="ARBA00023098"/>
    </source>
</evidence>
<dbReference type="AlphaFoldDB" id="A0A067BM74"/>
<keyword evidence="3" id="KW-0443">Lipid metabolism</keyword>
<evidence type="ECO:0000256" key="4">
    <source>
        <dbReference type="SAM" id="SignalP"/>
    </source>
</evidence>
<organism evidence="5 6">
    <name type="scientific">Saprolegnia parasitica (strain CBS 223.65)</name>
    <dbReference type="NCBI Taxonomy" id="695850"/>
    <lineage>
        <taxon>Eukaryota</taxon>
        <taxon>Sar</taxon>
        <taxon>Stramenopiles</taxon>
        <taxon>Oomycota</taxon>
        <taxon>Saprolegniomycetes</taxon>
        <taxon>Saprolegniales</taxon>
        <taxon>Saprolegniaceae</taxon>
        <taxon>Saprolegnia</taxon>
    </lineage>
</organism>
<dbReference type="GeneID" id="24142330"/>
<dbReference type="KEGG" id="spar:SPRG_21762"/>
<evidence type="ECO:0008006" key="7">
    <source>
        <dbReference type="Google" id="ProtNLM"/>
    </source>
</evidence>
<dbReference type="SUPFAM" id="SSF56024">
    <property type="entry name" value="Phospholipase D/nuclease"/>
    <property type="match status" value="2"/>
</dbReference>
<comment type="catalytic activity">
    <reaction evidence="1">
        <text>a 1,2-diacyl-sn-glycero-3-phosphocholine + H2O = a 1,2-diacyl-sn-glycero-3-phosphate + choline + H(+)</text>
        <dbReference type="Rhea" id="RHEA:14445"/>
        <dbReference type="ChEBI" id="CHEBI:15354"/>
        <dbReference type="ChEBI" id="CHEBI:15377"/>
        <dbReference type="ChEBI" id="CHEBI:15378"/>
        <dbReference type="ChEBI" id="CHEBI:57643"/>
        <dbReference type="ChEBI" id="CHEBI:58608"/>
        <dbReference type="EC" id="3.1.4.4"/>
    </reaction>
</comment>
<dbReference type="Proteomes" id="UP000030745">
    <property type="component" value="Unassembled WGS sequence"/>
</dbReference>
<feature type="chain" id="PRO_5001633536" description="Phospholipase D" evidence="4">
    <location>
        <begin position="22"/>
        <end position="520"/>
    </location>
</feature>
<keyword evidence="6" id="KW-1185">Reference proteome</keyword>
<dbReference type="STRING" id="695850.A0A067BM74"/>
<protein>
    <recommendedName>
        <fullName evidence="7">Phospholipase D</fullName>
    </recommendedName>
</protein>
<accession>A0A067BM74</accession>
<evidence type="ECO:0000256" key="2">
    <source>
        <dbReference type="ARBA" id="ARBA00022737"/>
    </source>
</evidence>
<evidence type="ECO:0000313" key="5">
    <source>
        <dbReference type="EMBL" id="KDO17835.1"/>
    </source>
</evidence>
<dbReference type="OrthoDB" id="71549at2759"/>
<dbReference type="GO" id="GO:0005886">
    <property type="term" value="C:plasma membrane"/>
    <property type="evidence" value="ECO:0007669"/>
    <property type="project" value="TreeGrafter"/>
</dbReference>
<reference evidence="5 6" key="1">
    <citation type="journal article" date="2013" name="PLoS Genet.">
        <title>Distinctive expansion of potential virulence genes in the genome of the oomycete fish pathogen Saprolegnia parasitica.</title>
        <authorList>
            <person name="Jiang R.H."/>
            <person name="de Bruijn I."/>
            <person name="Haas B.J."/>
            <person name="Belmonte R."/>
            <person name="Lobach L."/>
            <person name="Christie J."/>
            <person name="van den Ackerveken G."/>
            <person name="Bottin A."/>
            <person name="Bulone V."/>
            <person name="Diaz-Moreno S.M."/>
            <person name="Dumas B."/>
            <person name="Fan L."/>
            <person name="Gaulin E."/>
            <person name="Govers F."/>
            <person name="Grenville-Briggs L.J."/>
            <person name="Horner N.R."/>
            <person name="Levin J.Z."/>
            <person name="Mammella M."/>
            <person name="Meijer H.J."/>
            <person name="Morris P."/>
            <person name="Nusbaum C."/>
            <person name="Oome S."/>
            <person name="Phillips A.J."/>
            <person name="van Rooyen D."/>
            <person name="Rzeszutek E."/>
            <person name="Saraiva M."/>
            <person name="Secombes C.J."/>
            <person name="Seidl M.F."/>
            <person name="Snel B."/>
            <person name="Stassen J.H."/>
            <person name="Sykes S."/>
            <person name="Tripathy S."/>
            <person name="van den Berg H."/>
            <person name="Vega-Arreguin J.C."/>
            <person name="Wawra S."/>
            <person name="Young S.K."/>
            <person name="Zeng Q."/>
            <person name="Dieguez-Uribeondo J."/>
            <person name="Russ C."/>
            <person name="Tyler B.M."/>
            <person name="van West P."/>
        </authorList>
    </citation>
    <scope>NUCLEOTIDE SEQUENCE [LARGE SCALE GENOMIC DNA]</scope>
    <source>
        <strain evidence="5 6">CBS 223.65</strain>
    </source>
</reference>
<dbReference type="InterPro" id="IPR015679">
    <property type="entry name" value="PLipase_D_fam"/>
</dbReference>
<dbReference type="PANTHER" id="PTHR18896">
    <property type="entry name" value="PHOSPHOLIPASE D"/>
    <property type="match status" value="1"/>
</dbReference>
<keyword evidence="4" id="KW-0732">Signal</keyword>
<proteinExistence type="predicted"/>
<dbReference type="EMBL" id="KK583555">
    <property type="protein sequence ID" value="KDO17835.1"/>
    <property type="molecule type" value="Genomic_DNA"/>
</dbReference>
<gene>
    <name evidence="5" type="ORF">SPRG_21762</name>
</gene>
<keyword evidence="2" id="KW-0677">Repeat</keyword>
<dbReference type="PANTHER" id="PTHR18896:SF76">
    <property type="entry name" value="PHOSPHOLIPASE"/>
    <property type="match status" value="1"/>
</dbReference>